<dbReference type="Pfam" id="PF05331">
    <property type="entry name" value="DUF742"/>
    <property type="match status" value="1"/>
</dbReference>
<gene>
    <name evidence="2" type="ORF">KCV87_29605</name>
</gene>
<proteinExistence type="predicted"/>
<organism evidence="2 3">
    <name type="scientific">Actinosynnema pretiosum subsp. pretiosum</name>
    <dbReference type="NCBI Taxonomy" id="103721"/>
    <lineage>
        <taxon>Bacteria</taxon>
        <taxon>Bacillati</taxon>
        <taxon>Actinomycetota</taxon>
        <taxon>Actinomycetes</taxon>
        <taxon>Pseudonocardiales</taxon>
        <taxon>Pseudonocardiaceae</taxon>
        <taxon>Actinosynnema</taxon>
    </lineage>
</organism>
<dbReference type="Proteomes" id="UP000677152">
    <property type="component" value="Chromosome"/>
</dbReference>
<evidence type="ECO:0000313" key="2">
    <source>
        <dbReference type="EMBL" id="QUF03517.1"/>
    </source>
</evidence>
<feature type="region of interest" description="Disordered" evidence="1">
    <location>
        <begin position="1"/>
        <end position="134"/>
    </location>
</feature>
<protein>
    <submittedName>
        <fullName evidence="2">DUF742 domain-containing protein</fullName>
    </submittedName>
</protein>
<feature type="compositionally biased region" description="Basic and acidic residues" evidence="1">
    <location>
        <begin position="103"/>
        <end position="113"/>
    </location>
</feature>
<dbReference type="AlphaFoldDB" id="A0AA45L554"/>
<accession>A0AA45L554</accession>
<dbReference type="InterPro" id="IPR007995">
    <property type="entry name" value="DUF742"/>
</dbReference>
<sequence length="247" mass="26769">MSSDPESQSGKQSFADLLNGFSFSSSRSPKPEREATPDRAARRARRAERVPEAEQPDGRQDDRPEYGDYPYSEVGYNDAPAYERGYGEPEAGHADGGYPDGGYPDRDYSDRGYPDSGYADGGHADAGHPAEPEDAPSIVRAYSWTGGRTTSTYQLELETLVSAAEWDHPAALGMKAEHQEVIALCGRPRSVAEIAALLKVPLGVAKVLLGDMAERGLIDVHQTISSEDGDQPNMGLMERVLAGLRRL</sequence>
<dbReference type="EMBL" id="CP073249">
    <property type="protein sequence ID" value="QUF03517.1"/>
    <property type="molecule type" value="Genomic_DNA"/>
</dbReference>
<dbReference type="PANTHER" id="PTHR36221">
    <property type="entry name" value="DUF742 DOMAIN-CONTAINING PROTEIN"/>
    <property type="match status" value="1"/>
</dbReference>
<name>A0AA45L554_9PSEU</name>
<evidence type="ECO:0000256" key="1">
    <source>
        <dbReference type="SAM" id="MobiDB-lite"/>
    </source>
</evidence>
<reference evidence="2" key="1">
    <citation type="submission" date="2021-04" db="EMBL/GenBank/DDBJ databases">
        <title>Genomic sequence of Actinosynnema pretiosum subsp. pretiosum ATCC 31280 (C-14919).</title>
        <authorList>
            <person name="Bai L."/>
            <person name="Wang X."/>
            <person name="Xiao Y."/>
        </authorList>
    </citation>
    <scope>NUCLEOTIDE SEQUENCE</scope>
    <source>
        <strain evidence="2">ATCC 31280</strain>
    </source>
</reference>
<dbReference type="PANTHER" id="PTHR36221:SF1">
    <property type="entry name" value="DUF742 DOMAIN-CONTAINING PROTEIN"/>
    <property type="match status" value="1"/>
</dbReference>
<evidence type="ECO:0000313" key="3">
    <source>
        <dbReference type="Proteomes" id="UP000677152"/>
    </source>
</evidence>
<feature type="compositionally biased region" description="Polar residues" evidence="1">
    <location>
        <begin position="1"/>
        <end position="12"/>
    </location>
</feature>
<feature type="compositionally biased region" description="Basic and acidic residues" evidence="1">
    <location>
        <begin position="122"/>
        <end position="131"/>
    </location>
</feature>
<feature type="compositionally biased region" description="Basic and acidic residues" evidence="1">
    <location>
        <begin position="29"/>
        <end position="66"/>
    </location>
</feature>